<reference evidence="1" key="1">
    <citation type="journal article" date="2019" name="bioRxiv">
        <title>The Genome of the Zebra Mussel, Dreissena polymorpha: A Resource for Invasive Species Research.</title>
        <authorList>
            <person name="McCartney M.A."/>
            <person name="Auch B."/>
            <person name="Kono T."/>
            <person name="Mallez S."/>
            <person name="Zhang Y."/>
            <person name="Obille A."/>
            <person name="Becker A."/>
            <person name="Abrahante J.E."/>
            <person name="Garbe J."/>
            <person name="Badalamenti J.P."/>
            <person name="Herman A."/>
            <person name="Mangelson H."/>
            <person name="Liachko I."/>
            <person name="Sullivan S."/>
            <person name="Sone E.D."/>
            <person name="Koren S."/>
            <person name="Silverstein K.A.T."/>
            <person name="Beckman K.B."/>
            <person name="Gohl D.M."/>
        </authorList>
    </citation>
    <scope>NUCLEOTIDE SEQUENCE</scope>
    <source>
        <strain evidence="1">Duluth1</strain>
        <tissue evidence="1">Whole animal</tissue>
    </source>
</reference>
<name>A0A9D4H7C4_DREPO</name>
<accession>A0A9D4H7C4</accession>
<comment type="caution">
    <text evidence="1">The sequence shown here is derived from an EMBL/GenBank/DDBJ whole genome shotgun (WGS) entry which is preliminary data.</text>
</comment>
<keyword evidence="2" id="KW-1185">Reference proteome</keyword>
<evidence type="ECO:0000313" key="1">
    <source>
        <dbReference type="EMBL" id="KAH3830979.1"/>
    </source>
</evidence>
<dbReference type="InterPro" id="IPR043129">
    <property type="entry name" value="ATPase_NBD"/>
</dbReference>
<gene>
    <name evidence="1" type="ORF">DPMN_104238</name>
</gene>
<dbReference type="SUPFAM" id="SSF53067">
    <property type="entry name" value="Actin-like ATPase domain"/>
    <property type="match status" value="1"/>
</dbReference>
<dbReference type="PANTHER" id="PTHR14187">
    <property type="entry name" value="ALPHA KINASE/ELONGATION FACTOR 2 KINASE"/>
    <property type="match status" value="1"/>
</dbReference>
<dbReference type="EMBL" id="JAIWYP010000004">
    <property type="protein sequence ID" value="KAH3830979.1"/>
    <property type="molecule type" value="Genomic_DNA"/>
</dbReference>
<dbReference type="Proteomes" id="UP000828390">
    <property type="component" value="Unassembled WGS sequence"/>
</dbReference>
<dbReference type="Gene3D" id="3.30.420.40">
    <property type="match status" value="1"/>
</dbReference>
<proteinExistence type="predicted"/>
<dbReference type="PANTHER" id="PTHR14187:SF46">
    <property type="entry name" value="HEAT SHOCK 70 KDA PROTEIN 12A"/>
    <property type="match status" value="1"/>
</dbReference>
<sequence length="78" mass="9168">MDLQDDKGRKLPAITVFGKVIWYLKDHMLKALKKRGTEMKNEDIHWIITVPAIWADSAKQFMREAAYKVRYLASKLDM</sequence>
<reference evidence="1" key="2">
    <citation type="submission" date="2020-11" db="EMBL/GenBank/DDBJ databases">
        <authorList>
            <person name="McCartney M.A."/>
            <person name="Auch B."/>
            <person name="Kono T."/>
            <person name="Mallez S."/>
            <person name="Becker A."/>
            <person name="Gohl D.M."/>
            <person name="Silverstein K.A.T."/>
            <person name="Koren S."/>
            <person name="Bechman K.B."/>
            <person name="Herman A."/>
            <person name="Abrahante J.E."/>
            <person name="Garbe J."/>
        </authorList>
    </citation>
    <scope>NUCLEOTIDE SEQUENCE</scope>
    <source>
        <strain evidence="1">Duluth1</strain>
        <tissue evidence="1">Whole animal</tissue>
    </source>
</reference>
<protein>
    <submittedName>
        <fullName evidence="1">Uncharacterized protein</fullName>
    </submittedName>
</protein>
<evidence type="ECO:0000313" key="2">
    <source>
        <dbReference type="Proteomes" id="UP000828390"/>
    </source>
</evidence>
<organism evidence="1 2">
    <name type="scientific">Dreissena polymorpha</name>
    <name type="common">Zebra mussel</name>
    <name type="synonym">Mytilus polymorpha</name>
    <dbReference type="NCBI Taxonomy" id="45954"/>
    <lineage>
        <taxon>Eukaryota</taxon>
        <taxon>Metazoa</taxon>
        <taxon>Spiralia</taxon>
        <taxon>Lophotrochozoa</taxon>
        <taxon>Mollusca</taxon>
        <taxon>Bivalvia</taxon>
        <taxon>Autobranchia</taxon>
        <taxon>Heteroconchia</taxon>
        <taxon>Euheterodonta</taxon>
        <taxon>Imparidentia</taxon>
        <taxon>Neoheterodontei</taxon>
        <taxon>Myida</taxon>
        <taxon>Dreissenoidea</taxon>
        <taxon>Dreissenidae</taxon>
        <taxon>Dreissena</taxon>
    </lineage>
</organism>
<dbReference type="AlphaFoldDB" id="A0A9D4H7C4"/>